<evidence type="ECO:0000313" key="3">
    <source>
        <dbReference type="Proteomes" id="UP001303211"/>
    </source>
</evidence>
<dbReference type="PANTHER" id="PTHR42709">
    <property type="entry name" value="ALKALINE PHOSPHATASE LIKE PROTEIN"/>
    <property type="match status" value="1"/>
</dbReference>
<dbReference type="Proteomes" id="UP001303211">
    <property type="component" value="Chromosome"/>
</dbReference>
<keyword evidence="3" id="KW-1185">Reference proteome</keyword>
<name>A0ABZ0J518_9BURK</name>
<keyword evidence="1" id="KW-0812">Transmembrane</keyword>
<dbReference type="PANTHER" id="PTHR42709:SF2">
    <property type="entry name" value="INNER MEMBRANE PROTEIN YOHD"/>
    <property type="match status" value="1"/>
</dbReference>
<evidence type="ECO:0000313" key="2">
    <source>
        <dbReference type="EMBL" id="WOO32784.1"/>
    </source>
</evidence>
<gene>
    <name evidence="2" type="ORF">P4826_01245</name>
</gene>
<dbReference type="EMBL" id="CP136921">
    <property type="protein sequence ID" value="WOO32784.1"/>
    <property type="molecule type" value="Genomic_DNA"/>
</dbReference>
<organism evidence="2 3">
    <name type="scientific">Diaphorobacter limosus</name>
    <dbReference type="NCBI Taxonomy" id="3036128"/>
    <lineage>
        <taxon>Bacteria</taxon>
        <taxon>Pseudomonadati</taxon>
        <taxon>Pseudomonadota</taxon>
        <taxon>Betaproteobacteria</taxon>
        <taxon>Burkholderiales</taxon>
        <taxon>Comamonadaceae</taxon>
        <taxon>Diaphorobacter</taxon>
    </lineage>
</organism>
<keyword evidence="1" id="KW-0472">Membrane</keyword>
<feature type="transmembrane region" description="Helical" evidence="1">
    <location>
        <begin position="109"/>
        <end position="128"/>
    </location>
</feature>
<accession>A0ABZ0J518</accession>
<dbReference type="RefSeq" id="WP_317702201.1">
    <property type="nucleotide sequence ID" value="NZ_CP136921.1"/>
</dbReference>
<sequence>MAMSLVELIQGYGYWAVAAGPFLEGETMLLVAGAAASRGHLSLPAVVAVAALASLGGDQLSFYLGRRYGKRLLARYPSLVARTAHARALLDRHNLGLILSIRFLYGLRIAGPVAIGMSEVLWLLWWLWAHVRHAVRR</sequence>
<reference evidence="2 3" key="1">
    <citation type="submission" date="2023-03" db="EMBL/GenBank/DDBJ databases">
        <title>Diaphorobacter basophil sp. nov., isolated from a sewage-treatment plant.</title>
        <authorList>
            <person name="Yang K."/>
        </authorList>
    </citation>
    <scope>NUCLEOTIDE SEQUENCE [LARGE SCALE GENOMIC DNA]</scope>
    <source>
        <strain evidence="2 3">Y-1</strain>
    </source>
</reference>
<dbReference type="InterPro" id="IPR051311">
    <property type="entry name" value="DedA_domain"/>
</dbReference>
<evidence type="ECO:0000256" key="1">
    <source>
        <dbReference type="SAM" id="Phobius"/>
    </source>
</evidence>
<protein>
    <submittedName>
        <fullName evidence="2">VTT domain-containing protein</fullName>
    </submittedName>
</protein>
<proteinExistence type="predicted"/>
<keyword evidence="1" id="KW-1133">Transmembrane helix</keyword>